<dbReference type="InterPro" id="IPR036388">
    <property type="entry name" value="WH-like_DNA-bd_sf"/>
</dbReference>
<feature type="domain" description="IRF tryptophan pentad repeat" evidence="1">
    <location>
        <begin position="32"/>
        <end position="108"/>
    </location>
</feature>
<keyword evidence="3" id="KW-1185">Reference proteome</keyword>
<dbReference type="Gene3D" id="1.10.10.10">
    <property type="entry name" value="Winged helix-like DNA-binding domain superfamily/Winged helix DNA-binding domain"/>
    <property type="match status" value="1"/>
</dbReference>
<name>A0A8X6N183_NEPPI</name>
<organism evidence="2 3">
    <name type="scientific">Nephila pilipes</name>
    <name type="common">Giant wood spider</name>
    <name type="synonym">Nephila maculata</name>
    <dbReference type="NCBI Taxonomy" id="299642"/>
    <lineage>
        <taxon>Eukaryota</taxon>
        <taxon>Metazoa</taxon>
        <taxon>Ecdysozoa</taxon>
        <taxon>Arthropoda</taxon>
        <taxon>Chelicerata</taxon>
        <taxon>Arachnida</taxon>
        <taxon>Araneae</taxon>
        <taxon>Araneomorphae</taxon>
        <taxon>Entelegynae</taxon>
        <taxon>Araneoidea</taxon>
        <taxon>Nephilidae</taxon>
        <taxon>Nephila</taxon>
    </lineage>
</organism>
<dbReference type="EMBL" id="BMAW01004401">
    <property type="protein sequence ID" value="GFS88681.1"/>
    <property type="molecule type" value="Genomic_DNA"/>
</dbReference>
<evidence type="ECO:0000313" key="3">
    <source>
        <dbReference type="Proteomes" id="UP000887013"/>
    </source>
</evidence>
<dbReference type="AlphaFoldDB" id="A0A8X6N183"/>
<dbReference type="Proteomes" id="UP000887013">
    <property type="component" value="Unassembled WGS sequence"/>
</dbReference>
<dbReference type="OrthoDB" id="6437331at2759"/>
<dbReference type="Pfam" id="PF00605">
    <property type="entry name" value="IRF"/>
    <property type="match status" value="1"/>
</dbReference>
<evidence type="ECO:0000313" key="2">
    <source>
        <dbReference type="EMBL" id="GFS88681.1"/>
    </source>
</evidence>
<accession>A0A8X6N183</accession>
<proteinExistence type="predicted"/>
<reference evidence="2" key="1">
    <citation type="submission" date="2020-08" db="EMBL/GenBank/DDBJ databases">
        <title>Multicomponent nature underlies the extraordinary mechanical properties of spider dragline silk.</title>
        <authorList>
            <person name="Kono N."/>
            <person name="Nakamura H."/>
            <person name="Mori M."/>
            <person name="Yoshida Y."/>
            <person name="Ohtoshi R."/>
            <person name="Malay A.D."/>
            <person name="Moran D.A.P."/>
            <person name="Tomita M."/>
            <person name="Numata K."/>
            <person name="Arakawa K."/>
        </authorList>
    </citation>
    <scope>NUCLEOTIDE SEQUENCE</scope>
</reference>
<gene>
    <name evidence="2" type="primary">AVEN_188244_1</name>
    <name evidence="2" type="ORF">NPIL_164111</name>
</gene>
<evidence type="ECO:0000259" key="1">
    <source>
        <dbReference type="Pfam" id="PF00605"/>
    </source>
</evidence>
<sequence length="298" mass="34816">MDLLKKKSRRPSDTVTRSNVLKYIILCLIKGMHTHILHWFDMNSKVFEIKFVHKNNENWDGIYLNLFKELDKFSKKYEKYLESKDYECDCKTRCRANLRKLCETGLLSLIEEVTEKSIITKRYKINIEDFTLLNLNDFEKKMKKKFSKHNDINGDKTAFKIADINTAIQTENSFKEQSHYLCLSNPDDAALILSLESENMISSTNVTDINLNEFRKKGTFSMWNEKLHNITTEDSLDLLPNWCENFHKDVMKGDDDPLLSSAICPTDDVLVLNPDYSSEFQEYMQSNSLSAFMVADVY</sequence>
<protein>
    <recommendedName>
        <fullName evidence="1">IRF tryptophan pentad repeat domain-containing protein</fullName>
    </recommendedName>
</protein>
<dbReference type="GO" id="GO:0000976">
    <property type="term" value="F:transcription cis-regulatory region binding"/>
    <property type="evidence" value="ECO:0007669"/>
    <property type="project" value="InterPro"/>
</dbReference>
<dbReference type="InterPro" id="IPR001346">
    <property type="entry name" value="Interferon_reg_fact_DNA-bd_dom"/>
</dbReference>
<comment type="caution">
    <text evidence="2">The sequence shown here is derived from an EMBL/GenBank/DDBJ whole genome shotgun (WGS) entry which is preliminary data.</text>
</comment>